<dbReference type="RefSeq" id="WP_084235675.1">
    <property type="nucleotide sequence ID" value="NZ_FWXW01000014.1"/>
</dbReference>
<dbReference type="NCBIfam" id="NF001813">
    <property type="entry name" value="PRK00549.1"/>
    <property type="match status" value="1"/>
</dbReference>
<dbReference type="Gene3D" id="3.30.70.2860">
    <property type="match status" value="1"/>
</dbReference>
<accession>A0A1W2CYM9</accession>
<dbReference type="Proteomes" id="UP000192790">
    <property type="component" value="Unassembled WGS sequence"/>
</dbReference>
<name>A0A1W2CYM9_9FIRM</name>
<dbReference type="NCBIfam" id="TIGR00199">
    <property type="entry name" value="PncC_domain"/>
    <property type="match status" value="1"/>
</dbReference>
<evidence type="ECO:0000259" key="2">
    <source>
        <dbReference type="SMART" id="SM00852"/>
    </source>
</evidence>
<reference evidence="3 4" key="1">
    <citation type="submission" date="2017-04" db="EMBL/GenBank/DDBJ databases">
        <authorList>
            <person name="Afonso C.L."/>
            <person name="Miller P.J."/>
            <person name="Scott M.A."/>
            <person name="Spackman E."/>
            <person name="Goraichik I."/>
            <person name="Dimitrov K.M."/>
            <person name="Suarez D.L."/>
            <person name="Swayne D.E."/>
        </authorList>
    </citation>
    <scope>NUCLEOTIDE SEQUENCE [LARGE SCALE GENOMIC DNA]</scope>
    <source>
        <strain evidence="3 4">DSM 12816</strain>
    </source>
</reference>
<dbReference type="InterPro" id="IPR008135">
    <property type="entry name" value="Competence-induced_CinA"/>
</dbReference>
<protein>
    <recommendedName>
        <fullName evidence="1">Putative competence-damage inducible protein</fullName>
    </recommendedName>
</protein>
<sequence>MSYTAEILGVGTELLLGNIANTDAQMISEGLSALGINVYFHTVVGDNPPRLKSAVDIARSRADIIITTGGLGPTCDDLTKQVLAEAFGKKLIFHEPTAERIRSYFKNSIRTNNMTENNLQQAMLPEGCEIFENAWGTAPGCAFESGGKHVLMLPGPPMECRSMFINCAIPYLRRLSSEAIVSRAIRIFGIGESAVEDKLRDMMVSMSNPTLAPYAKEGEVMLRVTAKADNEELAVAMMEPVIARVRDIIGDRIYGIDVDTLENTVFDLLKEQQMTVATAESCTGGLLAKRLTDIPGSSAVFKGSVVAYASEIKNQVLGVPKTILEEHGAVSRPVAIAMAASVRRMMGADLAVAITGVAGPAKDERDNPVGTVFVALSAGGRHWCRALHLGADRSRIRIMSANHALDMIRRYLTGVEILPE</sequence>
<organism evidence="3 4">
    <name type="scientific">Papillibacter cinnamivorans DSM 12816</name>
    <dbReference type="NCBI Taxonomy" id="1122930"/>
    <lineage>
        <taxon>Bacteria</taxon>
        <taxon>Bacillati</taxon>
        <taxon>Bacillota</taxon>
        <taxon>Clostridia</taxon>
        <taxon>Eubacteriales</taxon>
        <taxon>Oscillospiraceae</taxon>
        <taxon>Papillibacter</taxon>
    </lineage>
</organism>
<dbReference type="SUPFAM" id="SSF53218">
    <property type="entry name" value="Molybdenum cofactor biosynthesis proteins"/>
    <property type="match status" value="1"/>
</dbReference>
<dbReference type="InterPro" id="IPR008136">
    <property type="entry name" value="CinA_C"/>
</dbReference>
<dbReference type="PIRSF" id="PIRSF006728">
    <property type="entry name" value="CinA"/>
    <property type="match status" value="1"/>
</dbReference>
<dbReference type="Pfam" id="PF18146">
    <property type="entry name" value="CinA_KH"/>
    <property type="match status" value="1"/>
</dbReference>
<dbReference type="InterPro" id="IPR041424">
    <property type="entry name" value="CinA_KH"/>
</dbReference>
<proteinExistence type="inferred from homology"/>
<dbReference type="InterPro" id="IPR001453">
    <property type="entry name" value="MoaB/Mog_dom"/>
</dbReference>
<dbReference type="AlphaFoldDB" id="A0A1W2CYM9"/>
<comment type="similarity">
    <text evidence="1">Belongs to the CinA family.</text>
</comment>
<dbReference type="SMART" id="SM00852">
    <property type="entry name" value="MoCF_biosynth"/>
    <property type="match status" value="1"/>
</dbReference>
<dbReference type="CDD" id="cd00885">
    <property type="entry name" value="cinA"/>
    <property type="match status" value="1"/>
</dbReference>
<dbReference type="InterPro" id="IPR036425">
    <property type="entry name" value="MoaB/Mog-like_dom_sf"/>
</dbReference>
<dbReference type="PANTHER" id="PTHR13939">
    <property type="entry name" value="NICOTINAMIDE-NUCLEOTIDE AMIDOHYDROLASE PNCC"/>
    <property type="match status" value="1"/>
</dbReference>
<dbReference type="EMBL" id="FWXW01000014">
    <property type="protein sequence ID" value="SMC90046.1"/>
    <property type="molecule type" value="Genomic_DNA"/>
</dbReference>
<dbReference type="SUPFAM" id="SSF142433">
    <property type="entry name" value="CinA-like"/>
    <property type="match status" value="1"/>
</dbReference>
<evidence type="ECO:0000313" key="4">
    <source>
        <dbReference type="Proteomes" id="UP000192790"/>
    </source>
</evidence>
<dbReference type="InterPro" id="IPR036653">
    <property type="entry name" value="CinA-like_C"/>
</dbReference>
<dbReference type="NCBIfam" id="TIGR00200">
    <property type="entry name" value="cinA_nterm"/>
    <property type="match status" value="1"/>
</dbReference>
<dbReference type="NCBIfam" id="TIGR00177">
    <property type="entry name" value="molyb_syn"/>
    <property type="match status" value="1"/>
</dbReference>
<evidence type="ECO:0000256" key="1">
    <source>
        <dbReference type="HAMAP-Rule" id="MF_00226"/>
    </source>
</evidence>
<dbReference type="Gene3D" id="3.40.980.10">
    <property type="entry name" value="MoaB/Mog-like domain"/>
    <property type="match status" value="1"/>
</dbReference>
<gene>
    <name evidence="1" type="primary">cinA</name>
    <name evidence="3" type="ORF">SAMN02745168_0255</name>
</gene>
<dbReference type="STRING" id="1122930.SAMN02745168_0255"/>
<dbReference type="Pfam" id="PF02464">
    <property type="entry name" value="CinA"/>
    <property type="match status" value="1"/>
</dbReference>
<dbReference type="Pfam" id="PF00994">
    <property type="entry name" value="MoCF_biosynth"/>
    <property type="match status" value="1"/>
</dbReference>
<dbReference type="Gene3D" id="3.90.950.20">
    <property type="entry name" value="CinA-like"/>
    <property type="match status" value="1"/>
</dbReference>
<evidence type="ECO:0000313" key="3">
    <source>
        <dbReference type="EMBL" id="SMC90046.1"/>
    </source>
</evidence>
<dbReference type="OrthoDB" id="9801454at2"/>
<dbReference type="HAMAP" id="MF_00226_B">
    <property type="entry name" value="CinA_B"/>
    <property type="match status" value="1"/>
</dbReference>
<keyword evidence="4" id="KW-1185">Reference proteome</keyword>
<dbReference type="InterPro" id="IPR050101">
    <property type="entry name" value="CinA"/>
</dbReference>
<feature type="domain" description="MoaB/Mog" evidence="2">
    <location>
        <begin position="6"/>
        <end position="174"/>
    </location>
</feature>
<dbReference type="PANTHER" id="PTHR13939:SF0">
    <property type="entry name" value="NMN AMIDOHYDROLASE-LIKE PROTEIN YFAY"/>
    <property type="match status" value="1"/>
</dbReference>